<organism evidence="2">
    <name type="scientific">Sesamum radiatum</name>
    <name type="common">Black benniseed</name>
    <dbReference type="NCBI Taxonomy" id="300843"/>
    <lineage>
        <taxon>Eukaryota</taxon>
        <taxon>Viridiplantae</taxon>
        <taxon>Streptophyta</taxon>
        <taxon>Embryophyta</taxon>
        <taxon>Tracheophyta</taxon>
        <taxon>Spermatophyta</taxon>
        <taxon>Magnoliopsida</taxon>
        <taxon>eudicotyledons</taxon>
        <taxon>Gunneridae</taxon>
        <taxon>Pentapetalae</taxon>
        <taxon>asterids</taxon>
        <taxon>lamiids</taxon>
        <taxon>Lamiales</taxon>
        <taxon>Pedaliaceae</taxon>
        <taxon>Sesamum</taxon>
    </lineage>
</organism>
<dbReference type="Pfam" id="PF08100">
    <property type="entry name" value="Dimerisation"/>
    <property type="match status" value="1"/>
</dbReference>
<gene>
    <name evidence="2" type="ORF">Sradi_3706200</name>
</gene>
<protein>
    <submittedName>
        <fullName evidence="2">Caffeic acid 3-O-methyltransferase</fullName>
    </submittedName>
</protein>
<name>A0AAW2PXK1_SESRA</name>
<accession>A0AAW2PXK1</accession>
<dbReference type="InterPro" id="IPR012967">
    <property type="entry name" value="COMT_dimerisation"/>
</dbReference>
<dbReference type="InterPro" id="IPR036388">
    <property type="entry name" value="WH-like_DNA-bd_sf"/>
</dbReference>
<proteinExistence type="predicted"/>
<dbReference type="Gene3D" id="1.10.10.10">
    <property type="entry name" value="Winged helix-like DNA-binding domain superfamily/Winged helix DNA-binding domain"/>
    <property type="match status" value="1"/>
</dbReference>
<dbReference type="SUPFAM" id="SSF46785">
    <property type="entry name" value="Winged helix' DNA-binding domain"/>
    <property type="match status" value="1"/>
</dbReference>
<dbReference type="EMBL" id="JACGWJ010000016">
    <property type="protein sequence ID" value="KAL0360217.1"/>
    <property type="molecule type" value="Genomic_DNA"/>
</dbReference>
<evidence type="ECO:0000313" key="2">
    <source>
        <dbReference type="EMBL" id="KAL0360217.1"/>
    </source>
</evidence>
<reference evidence="2" key="1">
    <citation type="submission" date="2020-06" db="EMBL/GenBank/DDBJ databases">
        <authorList>
            <person name="Li T."/>
            <person name="Hu X."/>
            <person name="Zhang T."/>
            <person name="Song X."/>
            <person name="Zhang H."/>
            <person name="Dai N."/>
            <person name="Sheng W."/>
            <person name="Hou X."/>
            <person name="Wei L."/>
        </authorList>
    </citation>
    <scope>NUCLEOTIDE SEQUENCE</scope>
    <source>
        <strain evidence="2">G02</strain>
        <tissue evidence="2">Leaf</tissue>
    </source>
</reference>
<evidence type="ECO:0000259" key="1">
    <source>
        <dbReference type="Pfam" id="PF08100"/>
    </source>
</evidence>
<dbReference type="InterPro" id="IPR036390">
    <property type="entry name" value="WH_DNA-bd_sf"/>
</dbReference>
<comment type="caution">
    <text evidence="2">The sequence shown here is derived from an EMBL/GenBank/DDBJ whole genome shotgun (WGS) entry which is preliminary data.</text>
</comment>
<sequence>MENYKHGEDEEAGAVALAACVSHIFPMALDAAIQLNLFEIIARAGGAAQLSPSDIVSQLPTSHDGDPPCLIACSGCWPPTLCLLVL</sequence>
<dbReference type="GO" id="GO:0046983">
    <property type="term" value="F:protein dimerization activity"/>
    <property type="evidence" value="ECO:0007669"/>
    <property type="project" value="InterPro"/>
</dbReference>
<reference evidence="2" key="2">
    <citation type="journal article" date="2024" name="Plant">
        <title>Genomic evolution and insights into agronomic trait innovations of Sesamum species.</title>
        <authorList>
            <person name="Miao H."/>
            <person name="Wang L."/>
            <person name="Qu L."/>
            <person name="Liu H."/>
            <person name="Sun Y."/>
            <person name="Le M."/>
            <person name="Wang Q."/>
            <person name="Wei S."/>
            <person name="Zheng Y."/>
            <person name="Lin W."/>
            <person name="Duan Y."/>
            <person name="Cao H."/>
            <person name="Xiong S."/>
            <person name="Wang X."/>
            <person name="Wei L."/>
            <person name="Li C."/>
            <person name="Ma Q."/>
            <person name="Ju M."/>
            <person name="Zhao R."/>
            <person name="Li G."/>
            <person name="Mu C."/>
            <person name="Tian Q."/>
            <person name="Mei H."/>
            <person name="Zhang T."/>
            <person name="Gao T."/>
            <person name="Zhang H."/>
        </authorList>
    </citation>
    <scope>NUCLEOTIDE SEQUENCE</scope>
    <source>
        <strain evidence="2">G02</strain>
    </source>
</reference>
<feature type="domain" description="O-methyltransferase dimerisation" evidence="1">
    <location>
        <begin position="22"/>
        <end position="65"/>
    </location>
</feature>
<dbReference type="AlphaFoldDB" id="A0AAW2PXK1"/>